<reference evidence="2 3" key="2">
    <citation type="journal article" date="2012" name="Stand. Genomic Sci.">
        <title>Complete genome sequence of the orange-red pigmented, radioresistant Deinococcus proteolyticus type strain (MRP(T)).</title>
        <authorList>
            <person name="Copeland A."/>
            <person name="Zeytun A."/>
            <person name="Yassawong M."/>
            <person name="Nolan M."/>
            <person name="Lucas S."/>
            <person name="Hammon N."/>
            <person name="Deshpande S."/>
            <person name="Cheng J.F."/>
            <person name="Han C."/>
            <person name="Tapia R."/>
            <person name="Goodwin L.A."/>
            <person name="Pitluck S."/>
            <person name="Mavromatis K."/>
            <person name="Liolios K."/>
            <person name="Pagani I."/>
            <person name="Ivanova N."/>
            <person name="Mikhailova N."/>
            <person name="Pati A."/>
            <person name="Chen A."/>
            <person name="Palaniappan K."/>
            <person name="Land M."/>
            <person name="Hauser L."/>
            <person name="Jeffries C.D."/>
            <person name="Brambilla E.M."/>
            <person name="Rohde M."/>
            <person name="Sikorski J."/>
            <person name="Pukall R."/>
            <person name="Goker M."/>
            <person name="Detter J.C."/>
            <person name="Woyke T."/>
            <person name="Bristow J."/>
            <person name="Eisen J.A."/>
            <person name="Markowitz V."/>
            <person name="Hugenholtz P."/>
            <person name="Kyrpides N.C."/>
            <person name="Klenk H.P."/>
            <person name="Lapidus A."/>
        </authorList>
    </citation>
    <scope>NUCLEOTIDE SEQUENCE [LARGE SCALE GENOMIC DNA]</scope>
    <source>
        <strain evidence="3">ATCC 35074 / DSM 20540 / JCM 6276 / NBRC 101906 / NCIMB 13154 / VKM Ac-1939 / CCM 2703 / MRP</strain>
    </source>
</reference>
<feature type="transmembrane region" description="Helical" evidence="1">
    <location>
        <begin position="43"/>
        <end position="63"/>
    </location>
</feature>
<dbReference type="Proteomes" id="UP000007718">
    <property type="component" value="Chromosome"/>
</dbReference>
<dbReference type="HOGENOM" id="CLU_2698527_0_0_0"/>
<gene>
    <name evidence="2" type="ordered locus">Deipr_0505</name>
</gene>
<evidence type="ECO:0000313" key="2">
    <source>
        <dbReference type="EMBL" id="ADY25672.1"/>
    </source>
</evidence>
<name>F0RKI2_DEIPM</name>
<evidence type="ECO:0000256" key="1">
    <source>
        <dbReference type="SAM" id="Phobius"/>
    </source>
</evidence>
<sequence length="73" mass="7792">MRGDALPGPAAHTAELRRDEGRRLLAGVVAGGRNRFLPHTDLTLLRVSALLSLLTGAALGYVCGRWPQQSKGE</sequence>
<reference evidence="3" key="1">
    <citation type="submission" date="2011-02" db="EMBL/GenBank/DDBJ databases">
        <title>The complete sequence of chromosome of Deinococcus proteolyticus DSM 20540.</title>
        <authorList>
            <consortium name="US DOE Joint Genome Institute (JGI-PGF)"/>
            <person name="Lucas S."/>
            <person name="Copeland A."/>
            <person name="Lapidus A."/>
            <person name="Bruce D."/>
            <person name="Goodwin L."/>
            <person name="Pitluck S."/>
            <person name="Kyrpides N."/>
            <person name="Mavromatis K."/>
            <person name="Pagani I."/>
            <person name="Ivanova N."/>
            <person name="Ovchinnikova G."/>
            <person name="Zeytun A."/>
            <person name="Detter J.C."/>
            <person name="Han C."/>
            <person name="Land M."/>
            <person name="Hauser L."/>
            <person name="Markowitz V."/>
            <person name="Cheng J.-F."/>
            <person name="Hugenholtz P."/>
            <person name="Woyke T."/>
            <person name="Wu D."/>
            <person name="Pukall R."/>
            <person name="Steenblock K."/>
            <person name="Brambilla E."/>
            <person name="Klenk H.-P."/>
            <person name="Eisen J.A."/>
        </authorList>
    </citation>
    <scope>NUCLEOTIDE SEQUENCE [LARGE SCALE GENOMIC DNA]</scope>
    <source>
        <strain evidence="3">ATCC 35074 / DSM 20540 / JCM 6276 / NBRC 101906 / NCIMB 13154 / VKM Ac-1939 / CCM 2703 / MRP</strain>
    </source>
</reference>
<keyword evidence="1" id="KW-1133">Transmembrane helix</keyword>
<evidence type="ECO:0000313" key="3">
    <source>
        <dbReference type="Proteomes" id="UP000007718"/>
    </source>
</evidence>
<dbReference type="RefSeq" id="WP_013614281.1">
    <property type="nucleotide sequence ID" value="NC_015161.1"/>
</dbReference>
<dbReference type="EMBL" id="CP002536">
    <property type="protein sequence ID" value="ADY25672.1"/>
    <property type="molecule type" value="Genomic_DNA"/>
</dbReference>
<proteinExistence type="predicted"/>
<accession>F0RKI2</accession>
<keyword evidence="3" id="KW-1185">Reference proteome</keyword>
<dbReference type="AlphaFoldDB" id="F0RKI2"/>
<keyword evidence="1" id="KW-0472">Membrane</keyword>
<keyword evidence="1" id="KW-0812">Transmembrane</keyword>
<organism evidence="2 3">
    <name type="scientific">Deinococcus proteolyticus (strain ATCC 35074 / DSM 20540 / JCM 6276 / NBRC 101906 / NCIMB 13154 / VKM Ac-1939 / CCM 2703 / MRP)</name>
    <dbReference type="NCBI Taxonomy" id="693977"/>
    <lineage>
        <taxon>Bacteria</taxon>
        <taxon>Thermotogati</taxon>
        <taxon>Deinococcota</taxon>
        <taxon>Deinococci</taxon>
        <taxon>Deinococcales</taxon>
        <taxon>Deinococcaceae</taxon>
        <taxon>Deinococcus</taxon>
    </lineage>
</organism>
<protein>
    <submittedName>
        <fullName evidence="2">Uncharacterized protein</fullName>
    </submittedName>
</protein>
<dbReference type="KEGG" id="dpt:Deipr_0505"/>